<sequence>MEEPTIFHDSLHTTFNGVLHPVSTPEAPVSQFRGIKYASIPARFRQAKLFTNYNVVTNATLYGPVCPQYKPALFEKQLFDVSPEDIPHHPLKQDELECLNLNITTPANISPDSQLPVMLWVHGGGNRGSGSSWLFDGGAFVQRSMHVGRPVILVTFNYRLGLLGFASSPAIRDDNRAAGEEGVGNYGLRDQRKALEWVYHFISDFGGDPNNITLFGESTGAADILCHLHSSCNERAPLFQRAIIQSPVMDADIPTVHSAGWQLNKTMSSLRIQSLDDLRSVEVDRLVKINLNFRATDDGIFFRKGWKESLYPEVVDEAKICTHVSPDGHLDVPEARAFGGGHRSQHRSHSKVRHLRSESRSRSRSRHQHIIPPNTRQPLIIGDCAAESQLHSFEASLWSAPAVVRRLRAICQSLNKSTALMRSYEITANTPADELRDRVLELINDARFAWPMDCIAKIAKAQRGGRGVWRYVFDQESPSNGLPHHGVDLMYLFDTVPLPSLGSSDSPDSFDTDEEDSSPGGVCTPQTPPLCFGSDSSSECGRISPDYDFDINESVVDDEWGAPVVDEFAFTKVRNAIQEKWFTFAYGESPWREDRLFLFGPEGETGERRMSLFEVRRRAKLWKEALAPLGIQLVQKVGMELSNGPPLGTVGKY</sequence>
<dbReference type="PROSITE" id="PS00122">
    <property type="entry name" value="CARBOXYLESTERASE_B_1"/>
    <property type="match status" value="1"/>
</dbReference>
<evidence type="ECO:0000256" key="1">
    <source>
        <dbReference type="ARBA" id="ARBA00005964"/>
    </source>
</evidence>
<organism evidence="6 7">
    <name type="scientific">Meripilus lineatus</name>
    <dbReference type="NCBI Taxonomy" id="2056292"/>
    <lineage>
        <taxon>Eukaryota</taxon>
        <taxon>Fungi</taxon>
        <taxon>Dikarya</taxon>
        <taxon>Basidiomycota</taxon>
        <taxon>Agaricomycotina</taxon>
        <taxon>Agaricomycetes</taxon>
        <taxon>Polyporales</taxon>
        <taxon>Meripilaceae</taxon>
        <taxon>Meripilus</taxon>
    </lineage>
</organism>
<feature type="region of interest" description="Disordered" evidence="4">
    <location>
        <begin position="503"/>
        <end position="528"/>
    </location>
</feature>
<dbReference type="GO" id="GO:0016787">
    <property type="term" value="F:hydrolase activity"/>
    <property type="evidence" value="ECO:0007669"/>
    <property type="project" value="UniProtKB-KW"/>
</dbReference>
<feature type="domain" description="Carboxylesterase type B" evidence="5">
    <location>
        <begin position="22"/>
        <end position="255"/>
    </location>
</feature>
<feature type="compositionally biased region" description="Basic residues" evidence="4">
    <location>
        <begin position="343"/>
        <end position="354"/>
    </location>
</feature>
<dbReference type="InterPro" id="IPR002018">
    <property type="entry name" value="CarbesteraseB"/>
</dbReference>
<accession>A0AAD5V6Z4</accession>
<evidence type="ECO:0000256" key="2">
    <source>
        <dbReference type="ARBA" id="ARBA00022801"/>
    </source>
</evidence>
<protein>
    <recommendedName>
        <fullName evidence="3">Carboxylic ester hydrolase</fullName>
        <ecNumber evidence="3">3.1.1.-</ecNumber>
    </recommendedName>
</protein>
<dbReference type="Pfam" id="PF00135">
    <property type="entry name" value="COesterase"/>
    <property type="match status" value="1"/>
</dbReference>
<name>A0AAD5V6Z4_9APHY</name>
<dbReference type="PANTHER" id="PTHR43142:SF5">
    <property type="entry name" value="CARBOXYLIC ESTER HYDROLASE"/>
    <property type="match status" value="1"/>
</dbReference>
<dbReference type="Gene3D" id="3.40.50.1820">
    <property type="entry name" value="alpha/beta hydrolase"/>
    <property type="match status" value="1"/>
</dbReference>
<dbReference type="Proteomes" id="UP001212997">
    <property type="component" value="Unassembled WGS sequence"/>
</dbReference>
<evidence type="ECO:0000313" key="7">
    <source>
        <dbReference type="Proteomes" id="UP001212997"/>
    </source>
</evidence>
<dbReference type="SUPFAM" id="SSF53474">
    <property type="entry name" value="alpha/beta-Hydrolases"/>
    <property type="match status" value="1"/>
</dbReference>
<proteinExistence type="inferred from homology"/>
<keyword evidence="2 3" id="KW-0378">Hydrolase</keyword>
<evidence type="ECO:0000313" key="6">
    <source>
        <dbReference type="EMBL" id="KAJ3487773.1"/>
    </source>
</evidence>
<evidence type="ECO:0000256" key="3">
    <source>
        <dbReference type="RuleBase" id="RU361235"/>
    </source>
</evidence>
<comment type="caution">
    <text evidence="6">The sequence shown here is derived from an EMBL/GenBank/DDBJ whole genome shotgun (WGS) entry which is preliminary data.</text>
</comment>
<keyword evidence="7" id="KW-1185">Reference proteome</keyword>
<reference evidence="6" key="1">
    <citation type="submission" date="2022-07" db="EMBL/GenBank/DDBJ databases">
        <title>Genome Sequence of Physisporinus lineatus.</title>
        <authorList>
            <person name="Buettner E."/>
        </authorList>
    </citation>
    <scope>NUCLEOTIDE SEQUENCE</scope>
    <source>
        <strain evidence="6">VT162</strain>
    </source>
</reference>
<evidence type="ECO:0000256" key="4">
    <source>
        <dbReference type="SAM" id="MobiDB-lite"/>
    </source>
</evidence>
<feature type="compositionally biased region" description="Acidic residues" evidence="4">
    <location>
        <begin position="508"/>
        <end position="517"/>
    </location>
</feature>
<gene>
    <name evidence="6" type="ORF">NLI96_g3322</name>
</gene>
<dbReference type="EC" id="3.1.1.-" evidence="3"/>
<comment type="similarity">
    <text evidence="1 3">Belongs to the type-B carboxylesterase/lipase family.</text>
</comment>
<feature type="region of interest" description="Disordered" evidence="4">
    <location>
        <begin position="338"/>
        <end position="368"/>
    </location>
</feature>
<evidence type="ECO:0000259" key="5">
    <source>
        <dbReference type="Pfam" id="PF00135"/>
    </source>
</evidence>
<dbReference type="InterPro" id="IPR019826">
    <property type="entry name" value="Carboxylesterase_B_AS"/>
</dbReference>
<dbReference type="PANTHER" id="PTHR43142">
    <property type="entry name" value="CARBOXYLIC ESTER HYDROLASE"/>
    <property type="match status" value="1"/>
</dbReference>
<dbReference type="AlphaFoldDB" id="A0AAD5V6Z4"/>
<dbReference type="InterPro" id="IPR029058">
    <property type="entry name" value="AB_hydrolase_fold"/>
</dbReference>
<dbReference type="EMBL" id="JANAWD010000083">
    <property type="protein sequence ID" value="KAJ3487773.1"/>
    <property type="molecule type" value="Genomic_DNA"/>
</dbReference>